<name>A0A7C9FYY9_9BACT</name>
<evidence type="ECO:0008006" key="3">
    <source>
        <dbReference type="Google" id="ProtNLM"/>
    </source>
</evidence>
<reference evidence="1 2" key="1">
    <citation type="submission" date="2019-10" db="EMBL/GenBank/DDBJ databases">
        <title>Draft Genome Sequence of Cytophagaceae sp. SJW1-29.</title>
        <authorList>
            <person name="Choi A."/>
        </authorList>
    </citation>
    <scope>NUCLEOTIDE SEQUENCE [LARGE SCALE GENOMIC DNA]</scope>
    <source>
        <strain evidence="1 2">SJW1-29</strain>
    </source>
</reference>
<keyword evidence="2" id="KW-1185">Reference proteome</keyword>
<evidence type="ECO:0000313" key="1">
    <source>
        <dbReference type="EMBL" id="MPR33388.1"/>
    </source>
</evidence>
<organism evidence="1 2">
    <name type="scientific">Salmonirosea aquatica</name>
    <dbReference type="NCBI Taxonomy" id="2654236"/>
    <lineage>
        <taxon>Bacteria</taxon>
        <taxon>Pseudomonadati</taxon>
        <taxon>Bacteroidota</taxon>
        <taxon>Cytophagia</taxon>
        <taxon>Cytophagales</taxon>
        <taxon>Spirosomataceae</taxon>
        <taxon>Salmonirosea</taxon>
    </lineage>
</organism>
<dbReference type="RefSeq" id="WP_152758596.1">
    <property type="nucleotide sequence ID" value="NZ_WHLY01000002.1"/>
</dbReference>
<comment type="caution">
    <text evidence="1">The sequence shown here is derived from an EMBL/GenBank/DDBJ whole genome shotgun (WGS) entry which is preliminary data.</text>
</comment>
<dbReference type="AlphaFoldDB" id="A0A7C9FYY9"/>
<dbReference type="EMBL" id="WHLY01000002">
    <property type="protein sequence ID" value="MPR33388.1"/>
    <property type="molecule type" value="Genomic_DNA"/>
</dbReference>
<sequence length="471" mass="53359">MRAIVNLQGDISNNSIELFSTITTAPAPIGRKKKLLFVVDQEWRDNAAISQALQTYSRDVNLTDTSVVFGYYYIGTSLAEKIALYENVKRDYLDNDLAYLFFIGRNAVVPIATVIYDTNNQIVNRYSLQSFTYYTFPRYNAYQFDANSGEFVSPRTPSLYDRSETEKLNAVFQQTGGAISMGMLVPDISYDRQTSTNRILAYFDKLHRYKNYEFGFDKKVLITDGFTSDVETMNLAEQNDRWYAADSVKFGRVKNNSFSGYDQLWKDDYIQKLRDNSYEILTYNGHGSSSYHSFGITETDITPLPALNTQIINFHSCDVGNFRHAGYLANKYLETGNVLAAHAYSDLLFAFTINGRSALAPEFDRNGVFDNMSKGETISDAFRHYTGYIDTELILGDPLLTLRESCGPVIESQTSGDWHTRSTWTCGRIPTQNDTVRILPGHVVTLQNIGQVKDIAVEGKLDLLESGRLEY</sequence>
<proteinExistence type="predicted"/>
<evidence type="ECO:0000313" key="2">
    <source>
        <dbReference type="Proteomes" id="UP000479293"/>
    </source>
</evidence>
<gene>
    <name evidence="1" type="ORF">GBK04_08445</name>
</gene>
<accession>A0A7C9FYY9</accession>
<protein>
    <recommendedName>
        <fullName evidence="3">Gingipain domain-containing protein</fullName>
    </recommendedName>
</protein>
<dbReference type="Proteomes" id="UP000479293">
    <property type="component" value="Unassembled WGS sequence"/>
</dbReference>